<dbReference type="KEGG" id="ahm:TL08_12225"/>
<organism evidence="4 5">
    <name type="scientific">Actinoalloteichus hymeniacidonis</name>
    <dbReference type="NCBI Taxonomy" id="340345"/>
    <lineage>
        <taxon>Bacteria</taxon>
        <taxon>Bacillati</taxon>
        <taxon>Actinomycetota</taxon>
        <taxon>Actinomycetes</taxon>
        <taxon>Pseudonocardiales</taxon>
        <taxon>Pseudonocardiaceae</taxon>
        <taxon>Actinoalloteichus</taxon>
    </lineage>
</organism>
<keyword evidence="2" id="KW-1133">Transmembrane helix</keyword>
<feature type="transmembrane region" description="Helical" evidence="2">
    <location>
        <begin position="81"/>
        <end position="100"/>
    </location>
</feature>
<feature type="region of interest" description="Disordered" evidence="1">
    <location>
        <begin position="175"/>
        <end position="208"/>
    </location>
</feature>
<evidence type="ECO:0000256" key="1">
    <source>
        <dbReference type="SAM" id="MobiDB-lite"/>
    </source>
</evidence>
<dbReference type="RefSeq" id="WP_069848950.1">
    <property type="nucleotide sequence ID" value="NZ_CP014859.1"/>
</dbReference>
<keyword evidence="2" id="KW-0812">Transmembrane</keyword>
<proteinExistence type="predicted"/>
<sequence length="208" mass="22313">MNAVQRWLKSIESRQSLDAVAERLRSRVRPFLRERPGLDRALRGKWLGHPAHPALVAMPIGCYGAAAVCDLLGRRVTARHLISLGLLTVPPAAITGLADWSELDLRQRRVGFVHASANIASSVCYLMSWTARHRSNDTAGRGWALLGLLTVSAAGAIGGHLAYAQGAGVFRWSRPAEAADGPAGPMPRTPEDDAAGSHRERTSGSGRQ</sequence>
<name>A0AAC9HPT8_9PSEU</name>
<feature type="transmembrane region" description="Helical" evidence="2">
    <location>
        <begin position="143"/>
        <end position="163"/>
    </location>
</feature>
<feature type="compositionally biased region" description="Basic and acidic residues" evidence="1">
    <location>
        <begin position="189"/>
        <end position="202"/>
    </location>
</feature>
<dbReference type="Proteomes" id="UP000095210">
    <property type="component" value="Chromosome"/>
</dbReference>
<dbReference type="EMBL" id="CP014859">
    <property type="protein sequence ID" value="AOS63259.1"/>
    <property type="molecule type" value="Genomic_DNA"/>
</dbReference>
<evidence type="ECO:0000256" key="2">
    <source>
        <dbReference type="SAM" id="Phobius"/>
    </source>
</evidence>
<dbReference type="InterPro" id="IPR019251">
    <property type="entry name" value="DUF2231_TM"/>
</dbReference>
<keyword evidence="5" id="KW-1185">Reference proteome</keyword>
<dbReference type="Pfam" id="PF09990">
    <property type="entry name" value="DUF2231"/>
    <property type="match status" value="1"/>
</dbReference>
<feature type="domain" description="DUF2231" evidence="3">
    <location>
        <begin position="48"/>
        <end position="169"/>
    </location>
</feature>
<evidence type="ECO:0000313" key="4">
    <source>
        <dbReference type="EMBL" id="AOS63259.1"/>
    </source>
</evidence>
<accession>A0AAC9HPT8</accession>
<feature type="transmembrane region" description="Helical" evidence="2">
    <location>
        <begin position="112"/>
        <end position="131"/>
    </location>
</feature>
<gene>
    <name evidence="4" type="ORF">TL08_12225</name>
</gene>
<reference evidence="5" key="1">
    <citation type="submission" date="2016-03" db="EMBL/GenBank/DDBJ databases">
        <title>Complete genome sequence of the type strain Actinoalloteichus hymeniacidonis DSM 45092.</title>
        <authorList>
            <person name="Schaffert L."/>
            <person name="Albersmeier A."/>
            <person name="Winkler A."/>
            <person name="Kalinowski J."/>
            <person name="Zotchev S."/>
            <person name="Ruckert C."/>
        </authorList>
    </citation>
    <scope>NUCLEOTIDE SEQUENCE [LARGE SCALE GENOMIC DNA]</scope>
    <source>
        <strain evidence="5">HPA177(T) (DSM 45092(T))</strain>
    </source>
</reference>
<evidence type="ECO:0000313" key="5">
    <source>
        <dbReference type="Proteomes" id="UP000095210"/>
    </source>
</evidence>
<protein>
    <submittedName>
        <fullName evidence="4">Membrane protein</fullName>
    </submittedName>
</protein>
<dbReference type="AlphaFoldDB" id="A0AAC9HPT8"/>
<keyword evidence="2" id="KW-0472">Membrane</keyword>
<evidence type="ECO:0000259" key="3">
    <source>
        <dbReference type="Pfam" id="PF09990"/>
    </source>
</evidence>